<protein>
    <submittedName>
        <fullName evidence="2">Uncharacterized protein</fullName>
    </submittedName>
</protein>
<reference evidence="2" key="1">
    <citation type="journal article" date="2018" name="Genome Biol.">
        <title>SKESA: strategic k-mer extension for scrupulous assemblies.</title>
        <authorList>
            <person name="Souvorov A."/>
            <person name="Agarwala R."/>
            <person name="Lipman D.J."/>
        </authorList>
    </citation>
    <scope>NUCLEOTIDE SEQUENCE</scope>
    <source>
        <strain evidence="2">MA.CK_07/00001464-1</strain>
    </source>
</reference>
<gene>
    <name evidence="2" type="ORF">G8N50_005010</name>
</gene>
<reference evidence="2" key="2">
    <citation type="submission" date="2020-02" db="EMBL/GenBank/DDBJ databases">
        <authorList>
            <consortium name="NCBI Pathogen Detection Project"/>
        </authorList>
    </citation>
    <scope>NUCLEOTIDE SEQUENCE</scope>
    <source>
        <strain evidence="2">MA.CK_07/00001464-1</strain>
    </source>
</reference>
<name>A0A744KG31_SALER</name>
<proteinExistence type="predicted"/>
<organism evidence="2">
    <name type="scientific">Salmonella enterica</name>
    <name type="common">Salmonella choleraesuis</name>
    <dbReference type="NCBI Taxonomy" id="28901"/>
    <lineage>
        <taxon>Bacteria</taxon>
        <taxon>Pseudomonadati</taxon>
        <taxon>Pseudomonadota</taxon>
        <taxon>Gammaproteobacteria</taxon>
        <taxon>Enterobacterales</taxon>
        <taxon>Enterobacteriaceae</taxon>
        <taxon>Salmonella</taxon>
    </lineage>
</organism>
<dbReference type="EMBL" id="DAAURU010000047">
    <property type="protein sequence ID" value="HAF2609552.1"/>
    <property type="molecule type" value="Genomic_DNA"/>
</dbReference>
<feature type="compositionally biased region" description="Polar residues" evidence="1">
    <location>
        <begin position="37"/>
        <end position="53"/>
    </location>
</feature>
<comment type="caution">
    <text evidence="2">The sequence shown here is derived from an EMBL/GenBank/DDBJ whole genome shotgun (WGS) entry which is preliminary data.</text>
</comment>
<accession>A0A744KG31</accession>
<sequence>MNDKKNDNSYDSIPATRRSEWMGKLMGKLMEELTGKSVPSQEHPSQATDTNKSVEPVLQAEPVKPAKRGDIDNTLSGQHADDGMSDADSVPAFREIIMPTEMKKIGAEEKPDSHKHYLRGGETEYLRDIDFKWLNGRANERSIFWFWVYIRNTPEIIDYSGMDELNPPRSAHPSFFYMNLKLPQNTTSTDERSKIIITYFKSLSFHFPPVQVKELFNCIRDIWLNFNSQIKKISWIKRNDSEAIEWAWDYLSKRKDIEGNITLWFKCADLNEKYIAIMGVIDCWGIFEDTINSNKEKIISQKNLFLKRMENAFRQRERRSRNAGDDISRQSQKKLQILAKIHDKKRNQLIEKLIDDEYQLYELHPENYKALNKTKK</sequence>
<dbReference type="AlphaFoldDB" id="A0A744KG31"/>
<evidence type="ECO:0000256" key="1">
    <source>
        <dbReference type="SAM" id="MobiDB-lite"/>
    </source>
</evidence>
<feature type="region of interest" description="Disordered" evidence="1">
    <location>
        <begin position="1"/>
        <end position="86"/>
    </location>
</feature>
<evidence type="ECO:0000313" key="2">
    <source>
        <dbReference type="EMBL" id="HAF2609552.1"/>
    </source>
</evidence>